<dbReference type="Proteomes" id="UP000516314">
    <property type="component" value="Chromosome 5"/>
</dbReference>
<dbReference type="ExpressionAtlas" id="A0A178URD6">
    <property type="expression patterns" value="differential"/>
</dbReference>
<evidence type="ECO:0000313" key="12">
    <source>
        <dbReference type="Proteomes" id="UP000426265"/>
    </source>
</evidence>
<proteinExistence type="predicted"/>
<dbReference type="Proteomes" id="UP000426265">
    <property type="component" value="Unassembled WGS sequence"/>
</dbReference>
<evidence type="ECO:0000256" key="2">
    <source>
        <dbReference type="ARBA" id="ARBA00023015"/>
    </source>
</evidence>
<protein>
    <submittedName>
        <fullName evidence="8">(thale cress) hypothetical protein</fullName>
    </submittedName>
    <submittedName>
        <fullName evidence="9">AGL82</fullName>
    </submittedName>
</protein>
<evidence type="ECO:0000313" key="7">
    <source>
        <dbReference type="EMBL" id="CAA0410760.1"/>
    </source>
</evidence>
<gene>
    <name evidence="9" type="ordered locus">AXX17_At5g58280</name>
    <name evidence="10" type="ORF">AN1_LOCUS26188</name>
    <name evidence="8" type="ORF">AT9943_LOCUS22551</name>
    <name evidence="7" type="ORF">C24_LOCUS26013</name>
</gene>
<dbReference type="SMR" id="A0A178URD6"/>
<dbReference type="Proteomes" id="UP000434276">
    <property type="component" value="Unassembled WGS sequence"/>
</dbReference>
<dbReference type="Pfam" id="PF00319">
    <property type="entry name" value="SRF-TF"/>
    <property type="match status" value="1"/>
</dbReference>
<dbReference type="InterPro" id="IPR050142">
    <property type="entry name" value="MADS-box/MEF2_TF"/>
</dbReference>
<keyword evidence="3" id="KW-0238">DNA-binding</keyword>
<reference evidence="8 14" key="4">
    <citation type="submission" date="2020-09" db="EMBL/GenBank/DDBJ databases">
        <authorList>
            <person name="Ashkenazy H."/>
        </authorList>
    </citation>
    <scope>NUCLEOTIDE SEQUENCE [LARGE SCALE GENOMIC DNA]</scope>
    <source>
        <strain evidence="14">cv. Cdm-0</strain>
    </source>
</reference>
<dbReference type="PANTHER" id="PTHR48019">
    <property type="entry name" value="SERUM RESPONSE FACTOR HOMOLOG"/>
    <property type="match status" value="1"/>
</dbReference>
<name>A0A178URD6_ARATH</name>
<evidence type="ECO:0000313" key="9">
    <source>
        <dbReference type="EMBL" id="OAO96378.1"/>
    </source>
</evidence>
<sequence>MVPKVVDLQRIANDKTRITTYKKRKASLYKKAQEFSTLCGVETCLIVYGPTKATDVVISEPEIWPKDETKVRAIIRKYKDTVSTSCRKETNVETFVNDVGKGNEVVTKKRVKRENKYSSWEEKLDKCSREQLHGIFCAVDSKLNEAVTRQERSMFRVNHQAMDTPFPQNLMDQQFMPQYFHEQPQFQGFPNNFNNMGFSLISPHDGQIQMDPNLMEKWTDLALTQSLMMSKGNDGTQFMQRQEQPYYNREQVVSRSAGFNVNPFMGYQVPFNIPNWRLSGNQVENWELSGKKTI</sequence>
<dbReference type="InterPro" id="IPR002100">
    <property type="entry name" value="TF_MADSbox"/>
</dbReference>
<dbReference type="EMBL" id="CACSHJ010000096">
    <property type="protein sequence ID" value="CAA0410760.1"/>
    <property type="molecule type" value="Genomic_DNA"/>
</dbReference>
<dbReference type="PRINTS" id="PR00404">
    <property type="entry name" value="MADSDOMAIN"/>
</dbReference>
<comment type="subcellular location">
    <subcellularLocation>
        <location evidence="1">Nucleus</location>
    </subcellularLocation>
</comment>
<dbReference type="InterPro" id="IPR033897">
    <property type="entry name" value="SRF-like_MADS-box"/>
</dbReference>
<dbReference type="InterPro" id="IPR036879">
    <property type="entry name" value="TF_MADSbox_sf"/>
</dbReference>
<keyword evidence="2" id="KW-0805">Transcription regulation</keyword>
<evidence type="ECO:0000313" key="8">
    <source>
        <dbReference type="EMBL" id="CAD5335290.1"/>
    </source>
</evidence>
<evidence type="ECO:0000313" key="14">
    <source>
        <dbReference type="Proteomes" id="UP000516314"/>
    </source>
</evidence>
<reference evidence="11" key="1">
    <citation type="journal article" date="2016" name="Proc. Natl. Acad. Sci. U.S.A.">
        <title>Chromosome-level assembly of Arabidopsis thaliana Ler reveals the extent of translocation and inversion polymorphisms.</title>
        <authorList>
            <person name="Zapata L."/>
            <person name="Ding J."/>
            <person name="Willing E.M."/>
            <person name="Hartwig B."/>
            <person name="Bezdan D."/>
            <person name="Jiao W.B."/>
            <person name="Patel V."/>
            <person name="Velikkakam James G."/>
            <person name="Koornneef M."/>
            <person name="Ossowski S."/>
            <person name="Schneeberger K."/>
        </authorList>
    </citation>
    <scope>NUCLEOTIDE SEQUENCE [LARGE SCALE GENOMIC DNA]</scope>
    <source>
        <strain evidence="11">cv. Landsberg erecta</strain>
    </source>
</reference>
<dbReference type="Proteomes" id="UP000078284">
    <property type="component" value="Chromosome 5"/>
</dbReference>
<dbReference type="GO" id="GO:0046983">
    <property type="term" value="F:protein dimerization activity"/>
    <property type="evidence" value="ECO:0007669"/>
    <property type="project" value="InterPro"/>
</dbReference>
<keyword evidence="4" id="KW-0804">Transcription</keyword>
<dbReference type="EMBL" id="LR881470">
    <property type="protein sequence ID" value="CAD5335290.1"/>
    <property type="molecule type" value="Genomic_DNA"/>
</dbReference>
<dbReference type="OMA" id="QYFAGHQ"/>
<dbReference type="GO" id="GO:0045944">
    <property type="term" value="P:positive regulation of transcription by RNA polymerase II"/>
    <property type="evidence" value="ECO:0007669"/>
    <property type="project" value="InterPro"/>
</dbReference>
<dbReference type="AlphaFoldDB" id="A0A178URD6"/>
<evidence type="ECO:0000256" key="5">
    <source>
        <dbReference type="ARBA" id="ARBA00023242"/>
    </source>
</evidence>
<evidence type="ECO:0000313" key="10">
    <source>
        <dbReference type="EMBL" id="VYS70809.1"/>
    </source>
</evidence>
<accession>A0A5S9YFZ9</accession>
<evidence type="ECO:0000313" key="13">
    <source>
        <dbReference type="Proteomes" id="UP000434276"/>
    </source>
</evidence>
<evidence type="ECO:0000259" key="6">
    <source>
        <dbReference type="PROSITE" id="PS50066"/>
    </source>
</evidence>
<dbReference type="GO" id="GO:0000987">
    <property type="term" value="F:cis-regulatory region sequence-specific DNA binding"/>
    <property type="evidence" value="ECO:0007669"/>
    <property type="project" value="InterPro"/>
</dbReference>
<dbReference type="GO" id="GO:0000981">
    <property type="term" value="F:DNA-binding transcription factor activity, RNA polymerase II-specific"/>
    <property type="evidence" value="ECO:0007669"/>
    <property type="project" value="InterPro"/>
</dbReference>
<evidence type="ECO:0000256" key="4">
    <source>
        <dbReference type="ARBA" id="ARBA00023163"/>
    </source>
</evidence>
<feature type="domain" description="MADS-box" evidence="6">
    <location>
        <begin position="1"/>
        <end position="51"/>
    </location>
</feature>
<dbReference type="SUPFAM" id="SSF55455">
    <property type="entry name" value="SRF-like"/>
    <property type="match status" value="1"/>
</dbReference>
<reference evidence="9" key="2">
    <citation type="submission" date="2016-03" db="EMBL/GenBank/DDBJ databases">
        <title>Full-length assembly of Arabidopsis thaliana Ler reveals the complement of translocations and inversions.</title>
        <authorList>
            <person name="Zapata L."/>
            <person name="Schneeberger K."/>
            <person name="Ossowski S."/>
        </authorList>
    </citation>
    <scope>NUCLEOTIDE SEQUENCE [LARGE SCALE GENOMIC DNA]</scope>
    <source>
        <tissue evidence="9">Leaf</tissue>
    </source>
</reference>
<dbReference type="EMBL" id="CACRSJ010000110">
    <property type="protein sequence ID" value="VYS70809.1"/>
    <property type="molecule type" value="Genomic_DNA"/>
</dbReference>
<dbReference type="OrthoDB" id="601557at2759"/>
<dbReference type="SMART" id="SM00432">
    <property type="entry name" value="MADS"/>
    <property type="match status" value="1"/>
</dbReference>
<keyword evidence="5" id="KW-0539">Nucleus</keyword>
<dbReference type="FunFam" id="3.40.1810.10:FF:000044">
    <property type="entry name" value="AGAMOUS-like 101"/>
    <property type="match status" value="1"/>
</dbReference>
<evidence type="ECO:0000313" key="11">
    <source>
        <dbReference type="Proteomes" id="UP000078284"/>
    </source>
</evidence>
<organism evidence="9 11">
    <name type="scientific">Arabidopsis thaliana</name>
    <name type="common">Mouse-ear cress</name>
    <dbReference type="NCBI Taxonomy" id="3702"/>
    <lineage>
        <taxon>Eukaryota</taxon>
        <taxon>Viridiplantae</taxon>
        <taxon>Streptophyta</taxon>
        <taxon>Embryophyta</taxon>
        <taxon>Tracheophyta</taxon>
        <taxon>Spermatophyta</taxon>
        <taxon>Magnoliopsida</taxon>
        <taxon>eudicotyledons</taxon>
        <taxon>Gunneridae</taxon>
        <taxon>Pentapetalae</taxon>
        <taxon>rosids</taxon>
        <taxon>malvids</taxon>
        <taxon>Brassicales</taxon>
        <taxon>Brassicaceae</taxon>
        <taxon>Camelineae</taxon>
        <taxon>Arabidopsis</taxon>
    </lineage>
</organism>
<dbReference type="Gene3D" id="3.40.1810.10">
    <property type="entry name" value="Transcription factor, MADS-box"/>
    <property type="match status" value="1"/>
</dbReference>
<dbReference type="GO" id="GO:0005634">
    <property type="term" value="C:nucleus"/>
    <property type="evidence" value="ECO:0007669"/>
    <property type="project" value="UniProtKB-SubCell"/>
</dbReference>
<reference evidence="7 13" key="3">
    <citation type="submission" date="2019-12" db="EMBL/GenBank/DDBJ databases">
        <authorList>
            <person name="Jiao W.-B."/>
            <person name="Schneeberger K."/>
        </authorList>
    </citation>
    <scope>NUCLEOTIDE SEQUENCE [LARGE SCALE GENOMIC DNA]</scope>
    <source>
        <strain evidence="12">cv. An-1</strain>
        <strain evidence="13">cv. C24</strain>
    </source>
</reference>
<dbReference type="KEGG" id="ath:AT5G58890"/>
<evidence type="ECO:0000256" key="3">
    <source>
        <dbReference type="ARBA" id="ARBA00023125"/>
    </source>
</evidence>
<accession>A0A178URD6</accession>
<dbReference type="PROSITE" id="PS50066">
    <property type="entry name" value="MADS_BOX_2"/>
    <property type="match status" value="1"/>
</dbReference>
<evidence type="ECO:0000256" key="1">
    <source>
        <dbReference type="ARBA" id="ARBA00004123"/>
    </source>
</evidence>
<dbReference type="EMBL" id="LUHQ01000005">
    <property type="protein sequence ID" value="OAO96378.1"/>
    <property type="molecule type" value="Genomic_DNA"/>
</dbReference>
<dbReference type="CDD" id="cd00266">
    <property type="entry name" value="MADS_SRF_like"/>
    <property type="match status" value="1"/>
</dbReference>